<evidence type="ECO:0000256" key="4">
    <source>
        <dbReference type="PROSITE-ProRule" id="PRU00339"/>
    </source>
</evidence>
<dbReference type="CDD" id="cd21377">
    <property type="entry name" value="CTWD_Cns1-like"/>
    <property type="match status" value="1"/>
</dbReference>
<comment type="similarity">
    <text evidence="3">Belongs to the TTC4 family.</text>
</comment>
<feature type="compositionally biased region" description="Basic and acidic residues" evidence="5">
    <location>
        <begin position="27"/>
        <end position="37"/>
    </location>
</feature>
<dbReference type="GO" id="GO:0006457">
    <property type="term" value="P:protein folding"/>
    <property type="evidence" value="ECO:0007669"/>
    <property type="project" value="TreeGrafter"/>
</dbReference>
<dbReference type="Proteomes" id="UP000306954">
    <property type="component" value="Unassembled WGS sequence"/>
</dbReference>
<reference evidence="7 8" key="1">
    <citation type="submission" date="2019-03" db="EMBL/GenBank/DDBJ databases">
        <title>Sequencing 23 genomes of Wallemia ichthyophaga.</title>
        <authorList>
            <person name="Gostincar C."/>
        </authorList>
    </citation>
    <scope>NUCLEOTIDE SEQUENCE [LARGE SCALE GENOMIC DNA]</scope>
    <source>
        <strain evidence="7 8">EXF-8621</strain>
    </source>
</reference>
<dbReference type="PANTHER" id="PTHR46035">
    <property type="entry name" value="TETRATRICOPEPTIDE REPEAT PROTEIN 4"/>
    <property type="match status" value="1"/>
</dbReference>
<dbReference type="SUPFAM" id="SSF48452">
    <property type="entry name" value="TPR-like"/>
    <property type="match status" value="1"/>
</dbReference>
<feature type="repeat" description="TPR" evidence="4">
    <location>
        <begin position="73"/>
        <end position="106"/>
    </location>
</feature>
<organism evidence="7 8">
    <name type="scientific">Wallemia ichthyophaga</name>
    <dbReference type="NCBI Taxonomy" id="245174"/>
    <lineage>
        <taxon>Eukaryota</taxon>
        <taxon>Fungi</taxon>
        <taxon>Dikarya</taxon>
        <taxon>Basidiomycota</taxon>
        <taxon>Wallemiomycotina</taxon>
        <taxon>Wallemiomycetes</taxon>
        <taxon>Wallemiales</taxon>
        <taxon>Wallemiaceae</taxon>
        <taxon>Wallemia</taxon>
    </lineage>
</organism>
<sequence length="399" mass="44335">MSKLEVDDAVAKLAEIGQTGVKPSLAEPRRAPTEKELNETPLFMKSLPENYQDNDTIQALQSLTFDGSPDEVALQFKEQANDYFKGKRFKEAIQFYTQSINANPSDKSLLESLYSNRAASNLELQNFGQTLKDTAQVLQINPRNTKALYRAARALNALERFDEATDAANHVLLLDSENKQAQVLLQHINTKHQSQLRRKIEISESQRRKHESVNALRDAIELSGVVIKGDIFKRDHPVKFDKNYLPESSKDSIPLFPPNIWSAPSPTTPIEFPANILYPVSPVGPMAEHIAGFSTLSTFNDQLHPMLNPPPPWDQTGEYSGQAAVSVYVATNQAKLLKVGMGLTLSKVLAAASKGKSAQQDGVPLNEGALNFIVLPKNDKEKKWVEDFKKQASYPSKPL</sequence>
<keyword evidence="2 4" id="KW-0802">TPR repeat</keyword>
<comment type="caution">
    <text evidence="7">The sequence shown here is derived from an EMBL/GenBank/DDBJ whole genome shotgun (WGS) entry which is preliminary data.</text>
</comment>
<dbReference type="EMBL" id="SPOF01000004">
    <property type="protein sequence ID" value="TIB16398.1"/>
    <property type="molecule type" value="Genomic_DNA"/>
</dbReference>
<evidence type="ECO:0000256" key="2">
    <source>
        <dbReference type="ARBA" id="ARBA00022803"/>
    </source>
</evidence>
<dbReference type="AlphaFoldDB" id="A0A4T0HPV4"/>
<dbReference type="GO" id="GO:0051879">
    <property type="term" value="F:Hsp90 protein binding"/>
    <property type="evidence" value="ECO:0007669"/>
    <property type="project" value="InterPro"/>
</dbReference>
<evidence type="ECO:0000256" key="1">
    <source>
        <dbReference type="ARBA" id="ARBA00022737"/>
    </source>
</evidence>
<name>A0A4T0HPV4_WALIC</name>
<keyword evidence="1" id="KW-0677">Repeat</keyword>
<evidence type="ECO:0000313" key="8">
    <source>
        <dbReference type="Proteomes" id="UP000306954"/>
    </source>
</evidence>
<dbReference type="Gene3D" id="1.25.40.10">
    <property type="entry name" value="Tetratricopeptide repeat domain"/>
    <property type="match status" value="1"/>
</dbReference>
<feature type="region of interest" description="Disordered" evidence="5">
    <location>
        <begin position="17"/>
        <end position="37"/>
    </location>
</feature>
<dbReference type="Pfam" id="PF18972">
    <property type="entry name" value="Wheel"/>
    <property type="match status" value="1"/>
</dbReference>
<protein>
    <recommendedName>
        <fullName evidence="6">Cns1/TTC4 wheel domain-containing protein</fullName>
    </recommendedName>
</protein>
<proteinExistence type="inferred from homology"/>
<dbReference type="SMART" id="SM00028">
    <property type="entry name" value="TPR"/>
    <property type="match status" value="3"/>
</dbReference>
<dbReference type="GO" id="GO:0005829">
    <property type="term" value="C:cytosol"/>
    <property type="evidence" value="ECO:0007669"/>
    <property type="project" value="TreeGrafter"/>
</dbReference>
<accession>A0A4T0HPV4</accession>
<dbReference type="PROSITE" id="PS50005">
    <property type="entry name" value="TPR"/>
    <property type="match status" value="1"/>
</dbReference>
<gene>
    <name evidence="7" type="ORF">E3P90_00547</name>
</gene>
<dbReference type="GO" id="GO:0005634">
    <property type="term" value="C:nucleus"/>
    <property type="evidence" value="ECO:0007669"/>
    <property type="project" value="TreeGrafter"/>
</dbReference>
<dbReference type="GO" id="GO:0030544">
    <property type="term" value="F:Hsp70 protein binding"/>
    <property type="evidence" value="ECO:0007669"/>
    <property type="project" value="TreeGrafter"/>
</dbReference>
<dbReference type="InterPro" id="IPR044059">
    <property type="entry name" value="Csn1/TTC4_wheel"/>
</dbReference>
<evidence type="ECO:0000256" key="3">
    <source>
        <dbReference type="ARBA" id="ARBA00023602"/>
    </source>
</evidence>
<evidence type="ECO:0000259" key="6">
    <source>
        <dbReference type="Pfam" id="PF18972"/>
    </source>
</evidence>
<dbReference type="PANTHER" id="PTHR46035:SF1">
    <property type="entry name" value="TETRATRICOPEPTIDE REPEAT PROTEIN 4"/>
    <property type="match status" value="1"/>
</dbReference>
<evidence type="ECO:0000313" key="7">
    <source>
        <dbReference type="EMBL" id="TIB16398.1"/>
    </source>
</evidence>
<evidence type="ECO:0000256" key="5">
    <source>
        <dbReference type="SAM" id="MobiDB-lite"/>
    </source>
</evidence>
<dbReference type="InterPro" id="IPR011990">
    <property type="entry name" value="TPR-like_helical_dom_sf"/>
</dbReference>
<dbReference type="InterPro" id="IPR019734">
    <property type="entry name" value="TPR_rpt"/>
</dbReference>
<feature type="domain" description="Cns1/TTC4 wheel" evidence="6">
    <location>
        <begin position="266"/>
        <end position="388"/>
    </location>
</feature>